<evidence type="ECO:0000313" key="8">
    <source>
        <dbReference type="Proteomes" id="UP000308901"/>
    </source>
</evidence>
<sequence length="496" mass="57000">MSLKNKTKKFIKLNIVFQPILMILGLLSSVFVIRNLGTELYANIVILSALSGTISLVTNLGFSQTIIKMWIENDNELIRKSVLITSFFLQLFLIIVLIILLLLFPSSFKSIFGTSFIGVLPEWGIFLIISSVILSNIFSSILSAELENKTTLISSFINSLFVPLWLIYASFDGSYNTSTILSVIIIINFLSSLILFVGSLKFIRKLNLINVSILSGNLAKKYIKHFLTITLVRFFTYFSSISFIAIVMNQYNLLTELSYIAIILKIITVIANIVGIPISKVTGVLFSNAFKDKNEYKMNQIYNIVLKYYIFIFFIIFVIIFYLSDPIINILYSIKVENNLFNLFFINMIFASILSVANWLTQINEHYKITLYSSIFAIISLQISFWFLIDFLGIYAILIGLFFNQLIYSGSSLIYIQNKYLNINFPFLFLIKSIFSITIALLVGHFITNYIFASILSFLIFIILFYFTLNITDDDKFIFSELGLYKYKKYLPKKFI</sequence>
<keyword evidence="5 6" id="KW-0472">Membrane</keyword>
<dbReference type="GO" id="GO:0005886">
    <property type="term" value="C:plasma membrane"/>
    <property type="evidence" value="ECO:0007669"/>
    <property type="project" value="UniProtKB-SubCell"/>
</dbReference>
<feature type="transmembrane region" description="Helical" evidence="6">
    <location>
        <begin position="308"/>
        <end position="334"/>
    </location>
</feature>
<organism evidence="7 8">
    <name type="scientific">Arcobacter arenosus</name>
    <dbReference type="NCBI Taxonomy" id="2576037"/>
    <lineage>
        <taxon>Bacteria</taxon>
        <taxon>Pseudomonadati</taxon>
        <taxon>Campylobacterota</taxon>
        <taxon>Epsilonproteobacteria</taxon>
        <taxon>Campylobacterales</taxon>
        <taxon>Arcobacteraceae</taxon>
        <taxon>Arcobacter</taxon>
    </lineage>
</organism>
<feature type="transmembrane region" description="Helical" evidence="6">
    <location>
        <begin position="180"/>
        <end position="203"/>
    </location>
</feature>
<feature type="transmembrane region" description="Helical" evidence="6">
    <location>
        <begin position="82"/>
        <end position="104"/>
    </location>
</feature>
<accession>A0A5R8Y0F1</accession>
<feature type="transmembrane region" description="Helical" evidence="6">
    <location>
        <begin position="116"/>
        <end position="138"/>
    </location>
</feature>
<evidence type="ECO:0000256" key="3">
    <source>
        <dbReference type="ARBA" id="ARBA00022692"/>
    </source>
</evidence>
<feature type="transmembrane region" description="Helical" evidence="6">
    <location>
        <begin position="340"/>
        <end position="360"/>
    </location>
</feature>
<feature type="transmembrane region" description="Helical" evidence="6">
    <location>
        <begin position="450"/>
        <end position="469"/>
    </location>
</feature>
<feature type="transmembrane region" description="Helical" evidence="6">
    <location>
        <begin position="150"/>
        <end position="168"/>
    </location>
</feature>
<dbReference type="InterPro" id="IPR050833">
    <property type="entry name" value="Poly_Biosynth_Transport"/>
</dbReference>
<dbReference type="EMBL" id="VANU01000004">
    <property type="protein sequence ID" value="TLP37778.1"/>
    <property type="molecule type" value="Genomic_DNA"/>
</dbReference>
<evidence type="ECO:0000256" key="6">
    <source>
        <dbReference type="SAM" id="Phobius"/>
    </source>
</evidence>
<keyword evidence="2" id="KW-1003">Cell membrane</keyword>
<comment type="subcellular location">
    <subcellularLocation>
        <location evidence="1">Cell membrane</location>
        <topology evidence="1">Multi-pass membrane protein</topology>
    </subcellularLocation>
</comment>
<evidence type="ECO:0000256" key="1">
    <source>
        <dbReference type="ARBA" id="ARBA00004651"/>
    </source>
</evidence>
<name>A0A5R8Y0F1_9BACT</name>
<feature type="transmembrane region" description="Helical" evidence="6">
    <location>
        <begin position="40"/>
        <end position="62"/>
    </location>
</feature>
<feature type="transmembrane region" description="Helical" evidence="6">
    <location>
        <begin position="395"/>
        <end position="416"/>
    </location>
</feature>
<proteinExistence type="predicted"/>
<comment type="caution">
    <text evidence="7">The sequence shown here is derived from an EMBL/GenBank/DDBJ whole genome shotgun (WGS) entry which is preliminary data.</text>
</comment>
<dbReference type="PANTHER" id="PTHR30250:SF11">
    <property type="entry name" value="O-ANTIGEN TRANSPORTER-RELATED"/>
    <property type="match status" value="1"/>
</dbReference>
<dbReference type="RefSeq" id="WP_138152958.1">
    <property type="nucleotide sequence ID" value="NZ_VANU01000004.1"/>
</dbReference>
<evidence type="ECO:0000256" key="4">
    <source>
        <dbReference type="ARBA" id="ARBA00022989"/>
    </source>
</evidence>
<protein>
    <recommendedName>
        <fullName evidence="9">Polysaccharide biosynthesis protein</fullName>
    </recommendedName>
</protein>
<dbReference type="PANTHER" id="PTHR30250">
    <property type="entry name" value="PST FAMILY PREDICTED COLANIC ACID TRANSPORTER"/>
    <property type="match status" value="1"/>
</dbReference>
<feature type="transmembrane region" description="Helical" evidence="6">
    <location>
        <begin position="369"/>
        <end position="389"/>
    </location>
</feature>
<dbReference type="AlphaFoldDB" id="A0A5R8Y0F1"/>
<evidence type="ECO:0008006" key="9">
    <source>
        <dbReference type="Google" id="ProtNLM"/>
    </source>
</evidence>
<gene>
    <name evidence="7" type="ORF">FDK22_10735</name>
</gene>
<keyword evidence="4 6" id="KW-1133">Transmembrane helix</keyword>
<evidence type="ECO:0000313" key="7">
    <source>
        <dbReference type="EMBL" id="TLP37778.1"/>
    </source>
</evidence>
<feature type="transmembrane region" description="Helical" evidence="6">
    <location>
        <begin position="259"/>
        <end position="287"/>
    </location>
</feature>
<feature type="transmembrane region" description="Helical" evidence="6">
    <location>
        <begin position="423"/>
        <end position="444"/>
    </location>
</feature>
<feature type="transmembrane region" description="Helical" evidence="6">
    <location>
        <begin position="223"/>
        <end position="247"/>
    </location>
</feature>
<evidence type="ECO:0000256" key="2">
    <source>
        <dbReference type="ARBA" id="ARBA00022475"/>
    </source>
</evidence>
<dbReference type="Proteomes" id="UP000308901">
    <property type="component" value="Unassembled WGS sequence"/>
</dbReference>
<keyword evidence="3 6" id="KW-0812">Transmembrane</keyword>
<keyword evidence="8" id="KW-1185">Reference proteome</keyword>
<feature type="transmembrane region" description="Helical" evidence="6">
    <location>
        <begin position="12"/>
        <end position="34"/>
    </location>
</feature>
<evidence type="ECO:0000256" key="5">
    <source>
        <dbReference type="ARBA" id="ARBA00023136"/>
    </source>
</evidence>
<reference evidence="7 8" key="1">
    <citation type="submission" date="2019-05" db="EMBL/GenBank/DDBJ databases">
        <title>Arcobacter sp. nov., isolated from sea sediment.</title>
        <authorList>
            <person name="Kim W."/>
        </authorList>
    </citation>
    <scope>NUCLEOTIDE SEQUENCE [LARGE SCALE GENOMIC DNA]</scope>
    <source>
        <strain evidence="7 8">CAU 1517</strain>
    </source>
</reference>